<dbReference type="InterPro" id="IPR025452">
    <property type="entry name" value="DUF4218"/>
</dbReference>
<reference evidence="2" key="2">
    <citation type="journal article" date="2024" name="Plant">
        <title>Genomic evolution and insights into agronomic trait innovations of Sesamum species.</title>
        <authorList>
            <person name="Miao H."/>
            <person name="Wang L."/>
            <person name="Qu L."/>
            <person name="Liu H."/>
            <person name="Sun Y."/>
            <person name="Le M."/>
            <person name="Wang Q."/>
            <person name="Wei S."/>
            <person name="Zheng Y."/>
            <person name="Lin W."/>
            <person name="Duan Y."/>
            <person name="Cao H."/>
            <person name="Xiong S."/>
            <person name="Wang X."/>
            <person name="Wei L."/>
            <person name="Li C."/>
            <person name="Ma Q."/>
            <person name="Ju M."/>
            <person name="Zhao R."/>
            <person name="Li G."/>
            <person name="Mu C."/>
            <person name="Tian Q."/>
            <person name="Mei H."/>
            <person name="Zhang T."/>
            <person name="Gao T."/>
            <person name="Zhang H."/>
        </authorList>
    </citation>
    <scope>NUCLEOTIDE SEQUENCE</scope>
    <source>
        <strain evidence="2">G02</strain>
    </source>
</reference>
<organism evidence="2">
    <name type="scientific">Sesamum radiatum</name>
    <name type="common">Black benniseed</name>
    <dbReference type="NCBI Taxonomy" id="300843"/>
    <lineage>
        <taxon>Eukaryota</taxon>
        <taxon>Viridiplantae</taxon>
        <taxon>Streptophyta</taxon>
        <taxon>Embryophyta</taxon>
        <taxon>Tracheophyta</taxon>
        <taxon>Spermatophyta</taxon>
        <taxon>Magnoliopsida</taxon>
        <taxon>eudicotyledons</taxon>
        <taxon>Gunneridae</taxon>
        <taxon>Pentapetalae</taxon>
        <taxon>asterids</taxon>
        <taxon>lamiids</taxon>
        <taxon>Lamiales</taxon>
        <taxon>Pedaliaceae</taxon>
        <taxon>Sesamum</taxon>
    </lineage>
</organism>
<name>A0AAW2P0Y4_SESRA</name>
<sequence length="633" mass="73228">MVFYAAGTSYFASSHEGVPDNGTRSCSVDASTSSYIYCGGGPYDCDESGLADHFSNIVHTADQLMWDSCNKSQLGVVAELVDIKADGHIFDRIYNRISKWANRILPSDHTLPGDYYSTKKLVKDLGLPVEKIHACKNYCMLYWKDDVDLEYCKFCGDGRYKPARGSGFHDTGGIGVDCERPTHLWNGVWWSYVEVMGCPVCIDDTRAFHLQHGRKVCYFDCHRQILLAHHPYRRNKKAFTKNRIKNKISRLRLIGDQILDVVANISPAVEISLSLPDGYSSDHKWMKKSIFWDLPYWSTLLIRHNLDVMHIEKNKFDNIFNTVIDIKGNMKDNVNARWDLKIICNCLELEFDESRPNVMPKAVYTLGKEKKRRSNIPRICSTTLDVHKLHDSENSIAIVMCNLEKIFPLAFFDSMEHLIIHLLYEARVGGPVQYRWIYPFERFLRELKKKVKNKAYVEASIVEAYIVDEIDLFTPQYFEPDVESKRSMLQRNDQCTSSDDGIQVSIFNDPGRASGATKKRWISGQKRHIIETYILTNYEVVTLYYESYLNELYQHHHPDDPIIDRLVSTKFKDWFKRHREKANWMAVCKEKVQRVVGDSNWTETVAYPLEEVLPVPVVATDNQSYDLRDPNSL</sequence>
<gene>
    <name evidence="2" type="ORF">Sradi_4126200</name>
</gene>
<evidence type="ECO:0000313" key="2">
    <source>
        <dbReference type="EMBL" id="KAL0349770.1"/>
    </source>
</evidence>
<comment type="caution">
    <text evidence="2">The sequence shown here is derived from an EMBL/GenBank/DDBJ whole genome shotgun (WGS) entry which is preliminary data.</text>
</comment>
<feature type="domain" description="DUF4218" evidence="1">
    <location>
        <begin position="379"/>
        <end position="492"/>
    </location>
</feature>
<dbReference type="PANTHER" id="PTHR48258:SF3">
    <property type="entry name" value="FK506-BINDING PROTEIN 4-LIKE ISOFORM X1"/>
    <property type="match status" value="1"/>
</dbReference>
<evidence type="ECO:0000259" key="1">
    <source>
        <dbReference type="Pfam" id="PF13960"/>
    </source>
</evidence>
<accession>A0AAW2P0Y4</accession>
<protein>
    <recommendedName>
        <fullName evidence="1">DUF4218 domain-containing protein</fullName>
    </recommendedName>
</protein>
<dbReference type="Pfam" id="PF02992">
    <property type="entry name" value="Transposase_21"/>
    <property type="match status" value="1"/>
</dbReference>
<proteinExistence type="predicted"/>
<reference evidence="2" key="1">
    <citation type="submission" date="2020-06" db="EMBL/GenBank/DDBJ databases">
        <authorList>
            <person name="Li T."/>
            <person name="Hu X."/>
            <person name="Zhang T."/>
            <person name="Song X."/>
            <person name="Zhang H."/>
            <person name="Dai N."/>
            <person name="Sheng W."/>
            <person name="Hou X."/>
            <person name="Wei L."/>
        </authorList>
    </citation>
    <scope>NUCLEOTIDE SEQUENCE</scope>
    <source>
        <strain evidence="2">G02</strain>
        <tissue evidence="2">Leaf</tissue>
    </source>
</reference>
<dbReference type="AlphaFoldDB" id="A0AAW2P0Y4"/>
<dbReference type="EMBL" id="JACGWJ010000018">
    <property type="protein sequence ID" value="KAL0349770.1"/>
    <property type="molecule type" value="Genomic_DNA"/>
</dbReference>
<dbReference type="InterPro" id="IPR004242">
    <property type="entry name" value="Transposase_21"/>
</dbReference>
<dbReference type="PANTHER" id="PTHR48258">
    <property type="entry name" value="DUF4218 DOMAIN-CONTAINING PROTEIN-RELATED"/>
    <property type="match status" value="1"/>
</dbReference>
<dbReference type="Pfam" id="PF13960">
    <property type="entry name" value="DUF4218"/>
    <property type="match status" value="1"/>
</dbReference>